<comment type="caution">
    <text evidence="1">The sequence shown here is derived from an EMBL/GenBank/DDBJ whole genome shotgun (WGS) entry which is preliminary data.</text>
</comment>
<dbReference type="RefSeq" id="WP_168962390.1">
    <property type="nucleotide sequence ID" value="NZ_CAJKCJ010000052.1"/>
</dbReference>
<sequence>MKKINLISHEIDLAQSEVLHDLRRSSPEQWRLRRGGGRWEVTADGLRAYHMPDDKMLHGQIFYAEPIVGDVMLEFDARLLPPSSHDLVWLWQTSFEAMPWGEGYLGCLGGWYGDYAGIEKLPTFEPSAIFAAHPLETGRDYRIVSGTVGGIVFIALDGELLLRFADPRPVANSKPGFIGFGFYQSDVEYRNIRILRPRTTPRMPSYE</sequence>
<dbReference type="Gene3D" id="2.60.120.560">
    <property type="entry name" value="Exo-inulinase, domain 1"/>
    <property type="match status" value="1"/>
</dbReference>
<evidence type="ECO:0000313" key="1">
    <source>
        <dbReference type="EMBL" id="NMD86766.1"/>
    </source>
</evidence>
<dbReference type="EMBL" id="JABAEW010000014">
    <property type="protein sequence ID" value="NMD86766.1"/>
    <property type="molecule type" value="Genomic_DNA"/>
</dbReference>
<protein>
    <submittedName>
        <fullName evidence="1">Uncharacterized protein</fullName>
    </submittedName>
</protein>
<evidence type="ECO:0000313" key="2">
    <source>
        <dbReference type="Proteomes" id="UP000576225"/>
    </source>
</evidence>
<proteinExistence type="predicted"/>
<gene>
    <name evidence="1" type="ORF">HF882_09235</name>
</gene>
<organism evidence="1 2">
    <name type="scientific">Victivallis vadensis</name>
    <dbReference type="NCBI Taxonomy" id="172901"/>
    <lineage>
        <taxon>Bacteria</taxon>
        <taxon>Pseudomonadati</taxon>
        <taxon>Lentisphaerota</taxon>
        <taxon>Lentisphaeria</taxon>
        <taxon>Victivallales</taxon>
        <taxon>Victivallaceae</taxon>
        <taxon>Victivallis</taxon>
    </lineage>
</organism>
<reference evidence="1 2" key="1">
    <citation type="submission" date="2020-04" db="EMBL/GenBank/DDBJ databases">
        <authorList>
            <person name="Hitch T.C.A."/>
            <person name="Wylensek D."/>
            <person name="Clavel T."/>
        </authorList>
    </citation>
    <scope>NUCLEOTIDE SEQUENCE [LARGE SCALE GENOMIC DNA]</scope>
    <source>
        <strain evidence="1 2">COR2-253-APC-1A</strain>
    </source>
</reference>
<accession>A0A848B1M9</accession>
<dbReference type="AlphaFoldDB" id="A0A848B1M9"/>
<dbReference type="Proteomes" id="UP000576225">
    <property type="component" value="Unassembled WGS sequence"/>
</dbReference>
<name>A0A848B1M9_9BACT</name>